<dbReference type="PRINTS" id="PR00237">
    <property type="entry name" value="GPCRRHODOPSN"/>
</dbReference>
<dbReference type="Pfam" id="PF00001">
    <property type="entry name" value="7tm_1"/>
    <property type="match status" value="1"/>
</dbReference>
<dbReference type="GeneID" id="106519113"/>
<gene>
    <name evidence="12" type="primary">LOC106519113</name>
</gene>
<evidence type="ECO:0000256" key="9">
    <source>
        <dbReference type="SAM" id="Phobius"/>
    </source>
</evidence>
<protein>
    <submittedName>
        <fullName evidence="12">2-oxoglutarate receptor 1</fullName>
    </submittedName>
</protein>
<keyword evidence="6 9" id="KW-0472">Membrane</keyword>
<organism evidence="11 12">
    <name type="scientific">Austrofundulus limnaeus</name>
    <name type="common">Annual killifish</name>
    <dbReference type="NCBI Taxonomy" id="52670"/>
    <lineage>
        <taxon>Eukaryota</taxon>
        <taxon>Metazoa</taxon>
        <taxon>Chordata</taxon>
        <taxon>Craniata</taxon>
        <taxon>Vertebrata</taxon>
        <taxon>Euteleostomi</taxon>
        <taxon>Actinopterygii</taxon>
        <taxon>Neopterygii</taxon>
        <taxon>Teleostei</taxon>
        <taxon>Neoteleostei</taxon>
        <taxon>Acanthomorphata</taxon>
        <taxon>Ovalentaria</taxon>
        <taxon>Atherinomorphae</taxon>
        <taxon>Cyprinodontiformes</taxon>
        <taxon>Rivulidae</taxon>
        <taxon>Austrofundulus</taxon>
    </lineage>
</organism>
<feature type="transmembrane region" description="Helical" evidence="9">
    <location>
        <begin position="22"/>
        <end position="43"/>
    </location>
</feature>
<evidence type="ECO:0000256" key="1">
    <source>
        <dbReference type="ARBA" id="ARBA00004651"/>
    </source>
</evidence>
<dbReference type="AlphaFoldDB" id="A0A2I4BED9"/>
<dbReference type="InParanoid" id="A0A2I4BED9"/>
<evidence type="ECO:0000313" key="12">
    <source>
        <dbReference type="RefSeq" id="XP_013866102.1"/>
    </source>
</evidence>
<keyword evidence="7 12" id="KW-0675">Receptor</keyword>
<feature type="transmembrane region" description="Helical" evidence="9">
    <location>
        <begin position="182"/>
        <end position="205"/>
    </location>
</feature>
<keyword evidence="8" id="KW-0807">Transducer</keyword>
<dbReference type="PROSITE" id="PS50262">
    <property type="entry name" value="G_PROTEIN_RECEP_F1_2"/>
    <property type="match status" value="1"/>
</dbReference>
<evidence type="ECO:0000256" key="8">
    <source>
        <dbReference type="ARBA" id="ARBA00023224"/>
    </source>
</evidence>
<sequence>MASMYPGCTSWEGLLNRYYLPVSYSIICVVGLLGNMISISIYLTKLRPWKSSSIIMVNLALSDLLYVLTMPFLVHYYANGDSWILGDFLCRFVRFAFHFHLYGSVLLLSCMAVFRYMAVIWPLRGVQLQRRVWGVTACSVVWILAAAEVTPMLALISLRHEDNNTHCLDFASTRPVSAVREYVWVLTALGYVLPLVLVLVCYVGIVKQLTTGPDPSSSCRMRARCVTVLILVVFVLCFLPYHILRVLWVEAQNAMMTACAANTVQAAYIISRPLAGLNTFFNLALYTLSGDRFRRAFLGTFQCQNWVSKARLLLRLSARTKSGSDTPAA</sequence>
<dbReference type="FunCoup" id="A0A2I4BED9">
    <property type="interactions" value="402"/>
</dbReference>
<name>A0A2I4BED9_AUSLI</name>
<accession>A0A2I4BED9</accession>
<evidence type="ECO:0000259" key="10">
    <source>
        <dbReference type="PROSITE" id="PS50262"/>
    </source>
</evidence>
<dbReference type="InterPro" id="IPR000276">
    <property type="entry name" value="GPCR_Rhodpsn"/>
</dbReference>
<dbReference type="PRINTS" id="PR01157">
    <property type="entry name" value="P2YPURNOCPTR"/>
</dbReference>
<dbReference type="Gene3D" id="1.20.1070.10">
    <property type="entry name" value="Rhodopsin 7-helix transmembrane proteins"/>
    <property type="match status" value="1"/>
</dbReference>
<dbReference type="SUPFAM" id="SSF81321">
    <property type="entry name" value="Family A G protein-coupled receptor-like"/>
    <property type="match status" value="1"/>
</dbReference>
<dbReference type="KEGG" id="alim:106519113"/>
<keyword evidence="4 9" id="KW-1133">Transmembrane helix</keyword>
<feature type="domain" description="G-protein coupled receptors family 1 profile" evidence="10">
    <location>
        <begin position="34"/>
        <end position="286"/>
    </location>
</feature>
<keyword evidence="3 9" id="KW-0812">Transmembrane</keyword>
<feature type="transmembrane region" description="Helical" evidence="9">
    <location>
        <begin position="226"/>
        <end position="248"/>
    </location>
</feature>
<evidence type="ECO:0000256" key="3">
    <source>
        <dbReference type="ARBA" id="ARBA00022692"/>
    </source>
</evidence>
<dbReference type="PANTHER" id="PTHR24231">
    <property type="entry name" value="PURINOCEPTOR-RELATED G-PROTEIN COUPLED RECEPTOR"/>
    <property type="match status" value="1"/>
</dbReference>
<dbReference type="InterPro" id="IPR017452">
    <property type="entry name" value="GPCR_Rhodpsn_7TM"/>
</dbReference>
<feature type="transmembrane region" description="Helical" evidence="9">
    <location>
        <begin position="268"/>
        <end position="288"/>
    </location>
</feature>
<evidence type="ECO:0000313" key="11">
    <source>
        <dbReference type="Proteomes" id="UP000192220"/>
    </source>
</evidence>
<dbReference type="PANTHER" id="PTHR24231:SF15">
    <property type="entry name" value="2-OXOGLUTARATE RECEPTOR 1"/>
    <property type="match status" value="1"/>
</dbReference>
<keyword evidence="5" id="KW-0297">G-protein coupled receptor</keyword>
<reference evidence="12" key="1">
    <citation type="submission" date="2025-08" db="UniProtKB">
        <authorList>
            <consortium name="RefSeq"/>
        </authorList>
    </citation>
    <scope>IDENTIFICATION</scope>
    <source>
        <strain evidence="12">Quisiro</strain>
        <tissue evidence="12">Liver</tissue>
    </source>
</reference>
<dbReference type="RefSeq" id="XP_013866102.1">
    <property type="nucleotide sequence ID" value="XM_014010648.1"/>
</dbReference>
<evidence type="ECO:0000256" key="2">
    <source>
        <dbReference type="ARBA" id="ARBA00022475"/>
    </source>
</evidence>
<dbReference type="GO" id="GO:0004930">
    <property type="term" value="F:G protein-coupled receptor activity"/>
    <property type="evidence" value="ECO:0007669"/>
    <property type="project" value="UniProtKB-KW"/>
</dbReference>
<comment type="subcellular location">
    <subcellularLocation>
        <location evidence="1">Cell membrane</location>
        <topology evidence="1">Multi-pass membrane protein</topology>
    </subcellularLocation>
</comment>
<feature type="transmembrane region" description="Helical" evidence="9">
    <location>
        <begin position="55"/>
        <end position="77"/>
    </location>
</feature>
<dbReference type="Proteomes" id="UP000192220">
    <property type="component" value="Unplaced"/>
</dbReference>
<evidence type="ECO:0000256" key="6">
    <source>
        <dbReference type="ARBA" id="ARBA00023136"/>
    </source>
</evidence>
<evidence type="ECO:0000256" key="4">
    <source>
        <dbReference type="ARBA" id="ARBA00022989"/>
    </source>
</evidence>
<proteinExistence type="predicted"/>
<dbReference type="STRING" id="52670.A0A2I4BED9"/>
<dbReference type="OrthoDB" id="5967390at2759"/>
<dbReference type="GO" id="GO:0005886">
    <property type="term" value="C:plasma membrane"/>
    <property type="evidence" value="ECO:0007669"/>
    <property type="project" value="UniProtKB-SubCell"/>
</dbReference>
<keyword evidence="2" id="KW-1003">Cell membrane</keyword>
<keyword evidence="11" id="KW-1185">Reference proteome</keyword>
<evidence type="ECO:0000256" key="7">
    <source>
        <dbReference type="ARBA" id="ARBA00023170"/>
    </source>
</evidence>
<feature type="transmembrane region" description="Helical" evidence="9">
    <location>
        <begin position="132"/>
        <end position="156"/>
    </location>
</feature>
<evidence type="ECO:0000256" key="5">
    <source>
        <dbReference type="ARBA" id="ARBA00023040"/>
    </source>
</evidence>
<feature type="transmembrane region" description="Helical" evidence="9">
    <location>
        <begin position="97"/>
        <end position="120"/>
    </location>
</feature>